<dbReference type="SUPFAM" id="SSF51306">
    <property type="entry name" value="LexA/Signal peptidase"/>
    <property type="match status" value="1"/>
</dbReference>
<dbReference type="AlphaFoldDB" id="A0A327JIN8"/>
<comment type="caution">
    <text evidence="2">The sequence shown here is derived from an EMBL/GenBank/DDBJ whole genome shotgun (WGS) entry which is preliminary data.</text>
</comment>
<dbReference type="EMBL" id="NPEV01000071">
    <property type="protein sequence ID" value="RAI24692.1"/>
    <property type="molecule type" value="Genomic_DNA"/>
</dbReference>
<dbReference type="InterPro" id="IPR001387">
    <property type="entry name" value="Cro/C1-type_HTH"/>
</dbReference>
<dbReference type="InterPro" id="IPR010982">
    <property type="entry name" value="Lambda_DNA-bd_dom_sf"/>
</dbReference>
<proteinExistence type="predicted"/>
<name>A0A327JIN8_9HYPH</name>
<evidence type="ECO:0000259" key="1">
    <source>
        <dbReference type="PROSITE" id="PS50943"/>
    </source>
</evidence>
<accession>A0A327JIN8</accession>
<dbReference type="Gene3D" id="1.10.260.40">
    <property type="entry name" value="lambda repressor-like DNA-binding domains"/>
    <property type="match status" value="1"/>
</dbReference>
<feature type="domain" description="HTH cro/C1-type" evidence="1">
    <location>
        <begin position="5"/>
        <end position="60"/>
    </location>
</feature>
<dbReference type="SMART" id="SM00530">
    <property type="entry name" value="HTH_XRE"/>
    <property type="match status" value="1"/>
</dbReference>
<dbReference type="GO" id="GO:0003677">
    <property type="term" value="F:DNA binding"/>
    <property type="evidence" value="ECO:0007669"/>
    <property type="project" value="InterPro"/>
</dbReference>
<dbReference type="InterPro" id="IPR036286">
    <property type="entry name" value="LexA/Signal_pep-like_sf"/>
</dbReference>
<keyword evidence="3" id="KW-1185">Reference proteome</keyword>
<dbReference type="Gene3D" id="2.10.109.10">
    <property type="entry name" value="Umud Fragment, subunit A"/>
    <property type="match status" value="1"/>
</dbReference>
<dbReference type="CDD" id="cd00093">
    <property type="entry name" value="HTH_XRE"/>
    <property type="match status" value="1"/>
</dbReference>
<reference evidence="2 3" key="1">
    <citation type="submission" date="2017-07" db="EMBL/GenBank/DDBJ databases">
        <title>Draft Genome Sequences of Select Purple Nonsulfur Bacteria.</title>
        <authorList>
            <person name="Lasarre B."/>
            <person name="Mckinlay J.B."/>
        </authorList>
    </citation>
    <scope>NUCLEOTIDE SEQUENCE [LARGE SCALE GENOMIC DNA]</scope>
    <source>
        <strain evidence="2 3">DSM 11290</strain>
    </source>
</reference>
<dbReference type="InterPro" id="IPR015927">
    <property type="entry name" value="Peptidase_S24_S26A/B/C"/>
</dbReference>
<gene>
    <name evidence="2" type="ORF">CH339_21645</name>
</gene>
<protein>
    <recommendedName>
        <fullName evidence="1">HTH cro/C1-type domain-containing protein</fullName>
    </recommendedName>
</protein>
<dbReference type="OrthoDB" id="7363968at2"/>
<evidence type="ECO:0000313" key="3">
    <source>
        <dbReference type="Proteomes" id="UP000249299"/>
    </source>
</evidence>
<dbReference type="SUPFAM" id="SSF47413">
    <property type="entry name" value="lambda repressor-like DNA-binding domains"/>
    <property type="match status" value="1"/>
</dbReference>
<dbReference type="Pfam" id="PF00717">
    <property type="entry name" value="Peptidase_S24"/>
    <property type="match status" value="1"/>
</dbReference>
<dbReference type="Proteomes" id="UP000249299">
    <property type="component" value="Unassembled WGS sequence"/>
</dbReference>
<evidence type="ECO:0000313" key="2">
    <source>
        <dbReference type="EMBL" id="RAI24692.1"/>
    </source>
</evidence>
<dbReference type="Pfam" id="PF12844">
    <property type="entry name" value="HTH_19"/>
    <property type="match status" value="1"/>
</dbReference>
<sequence length="217" mass="22987">MAERLRAARAEAGLRSARAAALKLGLSPSTYAAHENGQNAFGPEVARRYAKAFGVTAAWLLTGETEPLEKKGTAAPSPTSVVGEIARGVWIEEAAEHRPSAFLPVIDDGAEPGALVAYRLRDGSLGHLSPEGAFLVCRALDPDTSAKDGDLVVVERLRKAQGIVERTARRVRRTGGRTELVDADPAADAAEPIRTGHGKDGIDTRIAAKVVWILRAP</sequence>
<organism evidence="2 3">
    <name type="scientific">Rhodobium orientis</name>
    <dbReference type="NCBI Taxonomy" id="34017"/>
    <lineage>
        <taxon>Bacteria</taxon>
        <taxon>Pseudomonadati</taxon>
        <taxon>Pseudomonadota</taxon>
        <taxon>Alphaproteobacteria</taxon>
        <taxon>Hyphomicrobiales</taxon>
        <taxon>Rhodobiaceae</taxon>
        <taxon>Rhodobium</taxon>
    </lineage>
</organism>
<dbReference type="PROSITE" id="PS50943">
    <property type="entry name" value="HTH_CROC1"/>
    <property type="match status" value="1"/>
</dbReference>